<evidence type="ECO:0000256" key="4">
    <source>
        <dbReference type="ARBA" id="ARBA00022963"/>
    </source>
</evidence>
<evidence type="ECO:0000313" key="16">
    <source>
        <dbReference type="Proteomes" id="UP001276840"/>
    </source>
</evidence>
<reference evidence="15 16" key="1">
    <citation type="submission" date="2023-08" db="EMBL/GenBank/DDBJ databases">
        <title>Implementing the SeqCode for naming new Mesorhizobium species isolated from Vachellia karroo root nodules.</title>
        <authorList>
            <person name="Van Lill M."/>
        </authorList>
    </citation>
    <scope>NUCLEOTIDE SEQUENCE [LARGE SCALE GENOMIC DNA]</scope>
    <source>
        <strain evidence="15 16">MSK 1335</strain>
    </source>
</reference>
<feature type="domain" description="3-hydroxyacyl-CoA dehydrogenase NAD binding" evidence="14">
    <location>
        <begin position="290"/>
        <end position="454"/>
    </location>
</feature>
<evidence type="ECO:0000256" key="1">
    <source>
        <dbReference type="ARBA" id="ARBA00004275"/>
    </source>
</evidence>
<keyword evidence="3" id="KW-0276">Fatty acid metabolism</keyword>
<evidence type="ECO:0000256" key="8">
    <source>
        <dbReference type="ARBA" id="ARBA00023140"/>
    </source>
</evidence>
<keyword evidence="10" id="KW-0456">Lyase</keyword>
<evidence type="ECO:0000256" key="7">
    <source>
        <dbReference type="ARBA" id="ARBA00023098"/>
    </source>
</evidence>
<evidence type="ECO:0000259" key="14">
    <source>
        <dbReference type="Pfam" id="PF02737"/>
    </source>
</evidence>
<keyword evidence="4" id="KW-0442">Lipid degradation</keyword>
<keyword evidence="9" id="KW-0413">Isomerase</keyword>
<feature type="domain" description="3-hydroxyacyl-CoA dehydrogenase C-terminal" evidence="13">
    <location>
        <begin position="459"/>
        <end position="550"/>
    </location>
</feature>
<name>A0ABU4ZUV4_9HYPH</name>
<keyword evidence="6" id="KW-0520">NAD</keyword>
<dbReference type="Gene3D" id="1.10.1040.50">
    <property type="match status" value="1"/>
</dbReference>
<comment type="caution">
    <text evidence="15">The sequence shown here is derived from an EMBL/GenBank/DDBJ whole genome shotgun (WGS) entry which is preliminary data.</text>
</comment>
<evidence type="ECO:0000256" key="5">
    <source>
        <dbReference type="ARBA" id="ARBA00023002"/>
    </source>
</evidence>
<dbReference type="SUPFAM" id="SSF48179">
    <property type="entry name" value="6-phosphogluconate dehydrogenase C-terminal domain-like"/>
    <property type="match status" value="2"/>
</dbReference>
<comment type="subcellular location">
    <subcellularLocation>
        <location evidence="1">Peroxisome</location>
    </subcellularLocation>
</comment>
<protein>
    <submittedName>
        <fullName evidence="15">3-hydroxyacyl-CoA dehydrogenase NAD-binding domain-containing protein</fullName>
    </submittedName>
</protein>
<evidence type="ECO:0000256" key="6">
    <source>
        <dbReference type="ARBA" id="ARBA00023027"/>
    </source>
</evidence>
<evidence type="ECO:0000256" key="3">
    <source>
        <dbReference type="ARBA" id="ARBA00022832"/>
    </source>
</evidence>
<gene>
    <name evidence="15" type="ORF">RFM68_32690</name>
</gene>
<comment type="pathway">
    <text evidence="2">Lipid metabolism; fatty acid beta-oxidation.</text>
</comment>
<comment type="catalytic activity">
    <reaction evidence="12">
        <text>a (3S)-3-hydroxyacyl-CoA + NAD(+) = a 3-oxoacyl-CoA + NADH + H(+)</text>
        <dbReference type="Rhea" id="RHEA:22432"/>
        <dbReference type="ChEBI" id="CHEBI:15378"/>
        <dbReference type="ChEBI" id="CHEBI:57318"/>
        <dbReference type="ChEBI" id="CHEBI:57540"/>
        <dbReference type="ChEBI" id="CHEBI:57945"/>
        <dbReference type="ChEBI" id="CHEBI:90726"/>
        <dbReference type="EC" id="1.1.1.35"/>
    </reaction>
</comment>
<dbReference type="Gene3D" id="3.90.226.10">
    <property type="entry name" value="2-enoyl-CoA Hydratase, Chain A, domain 1"/>
    <property type="match status" value="1"/>
</dbReference>
<dbReference type="EMBL" id="JAVIJF010000041">
    <property type="protein sequence ID" value="MDX8529201.1"/>
    <property type="molecule type" value="Genomic_DNA"/>
</dbReference>
<evidence type="ECO:0000256" key="11">
    <source>
        <dbReference type="ARBA" id="ARBA00023268"/>
    </source>
</evidence>
<dbReference type="InterPro" id="IPR029045">
    <property type="entry name" value="ClpP/crotonase-like_dom_sf"/>
</dbReference>
<dbReference type="Pfam" id="PF00378">
    <property type="entry name" value="ECH_1"/>
    <property type="match status" value="1"/>
</dbReference>
<dbReference type="SUPFAM" id="SSF52096">
    <property type="entry name" value="ClpP/crotonase"/>
    <property type="match status" value="1"/>
</dbReference>
<keyword evidence="5" id="KW-0560">Oxidoreductase</keyword>
<dbReference type="InterPro" id="IPR006176">
    <property type="entry name" value="3-OHacyl-CoA_DH_NAD-bd"/>
</dbReference>
<evidence type="ECO:0000256" key="9">
    <source>
        <dbReference type="ARBA" id="ARBA00023235"/>
    </source>
</evidence>
<dbReference type="SUPFAM" id="SSF51735">
    <property type="entry name" value="NAD(P)-binding Rossmann-fold domains"/>
    <property type="match status" value="1"/>
</dbReference>
<dbReference type="InterPro" id="IPR006108">
    <property type="entry name" value="3HC_DH_C"/>
</dbReference>
<dbReference type="Gene3D" id="3.40.50.720">
    <property type="entry name" value="NAD(P)-binding Rossmann-like Domain"/>
    <property type="match status" value="1"/>
</dbReference>
<dbReference type="Proteomes" id="UP001276840">
    <property type="component" value="Unassembled WGS sequence"/>
</dbReference>
<dbReference type="RefSeq" id="WP_320237065.1">
    <property type="nucleotide sequence ID" value="NZ_JAVIJF010000041.1"/>
</dbReference>
<evidence type="ECO:0000256" key="12">
    <source>
        <dbReference type="ARBA" id="ARBA00049556"/>
    </source>
</evidence>
<dbReference type="Pfam" id="PF00725">
    <property type="entry name" value="3HCDH"/>
    <property type="match status" value="1"/>
</dbReference>
<evidence type="ECO:0000259" key="13">
    <source>
        <dbReference type="Pfam" id="PF00725"/>
    </source>
</evidence>
<dbReference type="PANTHER" id="PTHR23309:SF51">
    <property type="entry name" value="3-HYDROXYACYL-COA DEHYDROGENASE-RELATED"/>
    <property type="match status" value="1"/>
</dbReference>
<accession>A0ABU4ZUV4</accession>
<dbReference type="InterPro" id="IPR001753">
    <property type="entry name" value="Enoyl-CoA_hydra/iso"/>
</dbReference>
<keyword evidence="11" id="KW-0511">Multifunctional enzyme</keyword>
<dbReference type="PANTHER" id="PTHR23309">
    <property type="entry name" value="3-HYDROXYACYL-COA DEHYROGENASE"/>
    <property type="match status" value="1"/>
</dbReference>
<evidence type="ECO:0000313" key="15">
    <source>
        <dbReference type="EMBL" id="MDX8529201.1"/>
    </source>
</evidence>
<evidence type="ECO:0000256" key="10">
    <source>
        <dbReference type="ARBA" id="ARBA00023239"/>
    </source>
</evidence>
<dbReference type="InterPro" id="IPR008927">
    <property type="entry name" value="6-PGluconate_DH-like_C_sf"/>
</dbReference>
<evidence type="ECO:0000256" key="2">
    <source>
        <dbReference type="ARBA" id="ARBA00005005"/>
    </source>
</evidence>
<dbReference type="CDD" id="cd06558">
    <property type="entry name" value="crotonase-like"/>
    <property type="match status" value="1"/>
</dbReference>
<keyword evidence="7" id="KW-0443">Lipid metabolism</keyword>
<proteinExistence type="predicted"/>
<sequence length="660" mass="69952">MPQTFVTLTIERGVAVLRMNNPPVNALSRDLRQAICGAIEGVAHNDDVAAVVLIGAQGNFIAGADLREFGRPLTDPILPTLLDVIEKCPKPVIAAIDGAALGGGYEVALACDGRVATEKAVVGLPEGTFGIIPGAGGTARLVRLTDAATALEILSTCRHVGAREAKSLGLIDHVVLDLLEESIGFALSFGKRKRRLRDCAPKSFNSDALKLAVQSALRRGRGRPFAAEQVNAIKRAVDAPYDVAAAEARTVFERLRDSEESAALRHLFFAEREAARIDGLADVKPIAVQTIGVVGAGTMGLGITASFLVAGYQVTLTDVNPEVLAVAQERIADFVGGPDRAAALTIAGGLADLAKCDVVLEAVFEDFNTKADLMMRFGQIAKPGAMLASNTSYLDLDKLAAASGRPEAVVGLHFFAPAHKMKLLEIVRGGKTQPEILQTALKLARRLGKVAVVSRVGEGFIGNRIYNSYRAEAEAMLLDGALPWEVDKAIEAFGFAMGPFSVSDLSGLDIAWANRKRKQKTSDDKGLPVLEWLVAAGRLGRKTGAGWYSYQNGAQAPDSVTVSLIEKARSESGSSDRSLSSEEIQVRAVAAIVNEALLVLEDGIAARSADIDLVLINGYGFPRHLGGPLFWAARQPREALVNSLSKVSRGNRTGNLSLIA</sequence>
<organism evidence="15 16">
    <name type="scientific">Mesorhizobium montanum</name>
    <dbReference type="NCBI Taxonomy" id="3072323"/>
    <lineage>
        <taxon>Bacteria</taxon>
        <taxon>Pseudomonadati</taxon>
        <taxon>Pseudomonadota</taxon>
        <taxon>Alphaproteobacteria</taxon>
        <taxon>Hyphomicrobiales</taxon>
        <taxon>Phyllobacteriaceae</taxon>
        <taxon>Mesorhizobium</taxon>
    </lineage>
</organism>
<dbReference type="InterPro" id="IPR036291">
    <property type="entry name" value="NAD(P)-bd_dom_sf"/>
</dbReference>
<keyword evidence="16" id="KW-1185">Reference proteome</keyword>
<dbReference type="Pfam" id="PF02737">
    <property type="entry name" value="3HCDH_N"/>
    <property type="match status" value="1"/>
</dbReference>
<keyword evidence="8" id="KW-0576">Peroxisome</keyword>